<evidence type="ECO:0000313" key="2">
    <source>
        <dbReference type="EMBL" id="MFC7081752.1"/>
    </source>
</evidence>
<dbReference type="InterPro" id="IPR057178">
    <property type="entry name" value="DUF7856"/>
</dbReference>
<reference evidence="2 3" key="1">
    <citation type="journal article" date="2019" name="Int. J. Syst. Evol. Microbiol.">
        <title>The Global Catalogue of Microorganisms (GCM) 10K type strain sequencing project: providing services to taxonomists for standard genome sequencing and annotation.</title>
        <authorList>
            <consortium name="The Broad Institute Genomics Platform"/>
            <consortium name="The Broad Institute Genome Sequencing Center for Infectious Disease"/>
            <person name="Wu L."/>
            <person name="Ma J."/>
        </authorList>
    </citation>
    <scope>NUCLEOTIDE SEQUENCE [LARGE SCALE GENOMIC DNA]</scope>
    <source>
        <strain evidence="2 3">DT72</strain>
    </source>
</reference>
<evidence type="ECO:0000256" key="1">
    <source>
        <dbReference type="SAM" id="Coils"/>
    </source>
</evidence>
<dbReference type="Pfam" id="PF25254">
    <property type="entry name" value="DUF7856"/>
    <property type="match status" value="1"/>
</dbReference>
<keyword evidence="3" id="KW-1185">Reference proteome</keyword>
<evidence type="ECO:0008006" key="4">
    <source>
        <dbReference type="Google" id="ProtNLM"/>
    </source>
</evidence>
<dbReference type="AlphaFoldDB" id="A0ABD5WRE7"/>
<gene>
    <name evidence="2" type="ORF">ACFQJ6_18260</name>
</gene>
<name>A0ABD5WRE7_9EURY</name>
<dbReference type="RefSeq" id="WP_276280297.1">
    <property type="nucleotide sequence ID" value="NZ_CP119809.1"/>
</dbReference>
<feature type="coiled-coil region" evidence="1">
    <location>
        <begin position="109"/>
        <end position="183"/>
    </location>
</feature>
<proteinExistence type="predicted"/>
<accession>A0ABD5WRE7</accession>
<evidence type="ECO:0000313" key="3">
    <source>
        <dbReference type="Proteomes" id="UP001596407"/>
    </source>
</evidence>
<dbReference type="EMBL" id="JBHSZH010000005">
    <property type="protein sequence ID" value="MFC7081752.1"/>
    <property type="molecule type" value="Genomic_DNA"/>
</dbReference>
<sequence length="278" mass="30052">MRVRVGEATRTGRAIDLRGVDFEGVGVDASAVADAIRAGPGESSAVVIDCPDPGPAHAHVGVIRAEMDVSLRVALAAAARSRGHTAPQAEELAAVRDRLDALDVPEIDLRRARRRVAEASDVADELRERVATLQGRVQALRGTPAGEDLDAAESDLEDATRRLSEVETERIAAEQALSRARDRARANRARRRERLRLADRESNLRRRVRETLADEVREAFEGARSRAPSNAVRESVRTALAVARVAELDAPVVLVSGVDCFESAEAAARWLDTPVISV</sequence>
<dbReference type="Proteomes" id="UP001596407">
    <property type="component" value="Unassembled WGS sequence"/>
</dbReference>
<protein>
    <recommendedName>
        <fullName evidence="4">DUF460 domain-containing protein</fullName>
    </recommendedName>
</protein>
<comment type="caution">
    <text evidence="2">The sequence shown here is derived from an EMBL/GenBank/DDBJ whole genome shotgun (WGS) entry which is preliminary data.</text>
</comment>
<organism evidence="2 3">
    <name type="scientific">Halorussus caseinilyticus</name>
    <dbReference type="NCBI Taxonomy" id="3034025"/>
    <lineage>
        <taxon>Archaea</taxon>
        <taxon>Methanobacteriati</taxon>
        <taxon>Methanobacteriota</taxon>
        <taxon>Stenosarchaea group</taxon>
        <taxon>Halobacteria</taxon>
        <taxon>Halobacteriales</taxon>
        <taxon>Haladaptataceae</taxon>
        <taxon>Halorussus</taxon>
    </lineage>
</organism>
<keyword evidence="1" id="KW-0175">Coiled coil</keyword>
<dbReference type="GeneID" id="79304925"/>